<reference evidence="1" key="1">
    <citation type="submission" date="2021-02" db="EMBL/GenBank/DDBJ databases">
        <title>First Annotated Genome of the Yellow-green Alga Tribonema minus.</title>
        <authorList>
            <person name="Mahan K.M."/>
        </authorList>
    </citation>
    <scope>NUCLEOTIDE SEQUENCE</scope>
    <source>
        <strain evidence="1">UTEX B ZZ1240</strain>
    </source>
</reference>
<gene>
    <name evidence="1" type="ORF">JKP88DRAFT_249429</name>
</gene>
<protein>
    <submittedName>
        <fullName evidence="1">Uncharacterized protein</fullName>
    </submittedName>
</protein>
<sequence>MAAFLGRFSSMMPTFLGVASKAGSFLGRAAPMVGNALNRASVMARNPLIQAAAGRVGGQRALNVMNSIAGGASNLGSMAHQLPGAVHNVVAVGGQVYGGVRNAYGNVQQAVNSQQSGVAAASKTNIIYPVAGASSYTPGGQLVFEIPAGEKCLWLQPENTFLSFSVTVSATVGTGKTAYWHAYPWDFIRSLELYASSGSVLCEQITNYGLVHSVCRDLQSDIANVETSDSLMLGADALKYRIPAKNTLAAGSASSSFTFAMPLISVIGCLSSGGQHLPLHAMSSPLRLSLQLNTVAAAIGLSGDAADVSALTYTVTNPVLSTSMLTLSSEAQTQIDQMTGGVYQWSGTSYHTYRTTHPAQQTSNTISIPARFTSVRAIMTAIRPTAQLESSLDTCPPSTVSRTTC</sequence>
<dbReference type="EMBL" id="JAFCMP010000535">
    <property type="protein sequence ID" value="KAG5176660.1"/>
    <property type="molecule type" value="Genomic_DNA"/>
</dbReference>
<proteinExistence type="predicted"/>
<dbReference type="Proteomes" id="UP000664859">
    <property type="component" value="Unassembled WGS sequence"/>
</dbReference>
<accession>A0A835YN70</accession>
<evidence type="ECO:0000313" key="1">
    <source>
        <dbReference type="EMBL" id="KAG5176660.1"/>
    </source>
</evidence>
<keyword evidence="2" id="KW-1185">Reference proteome</keyword>
<organism evidence="1 2">
    <name type="scientific">Tribonema minus</name>
    <dbReference type="NCBI Taxonomy" id="303371"/>
    <lineage>
        <taxon>Eukaryota</taxon>
        <taxon>Sar</taxon>
        <taxon>Stramenopiles</taxon>
        <taxon>Ochrophyta</taxon>
        <taxon>PX clade</taxon>
        <taxon>Xanthophyceae</taxon>
        <taxon>Tribonematales</taxon>
        <taxon>Tribonemataceae</taxon>
        <taxon>Tribonema</taxon>
    </lineage>
</organism>
<evidence type="ECO:0000313" key="2">
    <source>
        <dbReference type="Proteomes" id="UP000664859"/>
    </source>
</evidence>
<comment type="caution">
    <text evidence="1">The sequence shown here is derived from an EMBL/GenBank/DDBJ whole genome shotgun (WGS) entry which is preliminary data.</text>
</comment>
<name>A0A835YN70_9STRA</name>
<dbReference type="AlphaFoldDB" id="A0A835YN70"/>